<dbReference type="Proteomes" id="UP001176941">
    <property type="component" value="Chromosome 9"/>
</dbReference>
<keyword evidence="2" id="KW-1185">Reference proteome</keyword>
<proteinExistence type="predicted"/>
<dbReference type="EMBL" id="OX459945">
    <property type="protein sequence ID" value="CAI9179719.1"/>
    <property type="molecule type" value="Genomic_DNA"/>
</dbReference>
<sequence>MFVLWSTAELPELEGSTVLSSVPGVSAPRDPLDVAAPEVTVTPGLTSKPSPPGDPRIITGAGTIPFPVFPTRPVTAQAALPVRSPPPAGRQPSEQALPLPCVLGINKALRP</sequence>
<name>A0ABN9A164_RANTA</name>
<gene>
    <name evidence="1" type="ORF">MRATA1EN1_LOCUS28681</name>
</gene>
<protein>
    <submittedName>
        <fullName evidence="1">Uncharacterized protein</fullName>
    </submittedName>
</protein>
<evidence type="ECO:0000313" key="2">
    <source>
        <dbReference type="Proteomes" id="UP001176941"/>
    </source>
</evidence>
<accession>A0ABN9A164</accession>
<reference evidence="1" key="1">
    <citation type="submission" date="2023-04" db="EMBL/GenBank/DDBJ databases">
        <authorList>
            <consortium name="ELIXIR-Norway"/>
        </authorList>
    </citation>
    <scope>NUCLEOTIDE SEQUENCE [LARGE SCALE GENOMIC DNA]</scope>
</reference>
<evidence type="ECO:0000313" key="1">
    <source>
        <dbReference type="EMBL" id="CAI9179719.1"/>
    </source>
</evidence>
<organism evidence="1 2">
    <name type="scientific">Rangifer tarandus platyrhynchus</name>
    <name type="common">Svalbard reindeer</name>
    <dbReference type="NCBI Taxonomy" id="3082113"/>
    <lineage>
        <taxon>Eukaryota</taxon>
        <taxon>Metazoa</taxon>
        <taxon>Chordata</taxon>
        <taxon>Craniata</taxon>
        <taxon>Vertebrata</taxon>
        <taxon>Euteleostomi</taxon>
        <taxon>Mammalia</taxon>
        <taxon>Eutheria</taxon>
        <taxon>Laurasiatheria</taxon>
        <taxon>Artiodactyla</taxon>
        <taxon>Ruminantia</taxon>
        <taxon>Pecora</taxon>
        <taxon>Cervidae</taxon>
        <taxon>Odocoileinae</taxon>
        <taxon>Rangifer</taxon>
    </lineage>
</organism>